<accession>A0A4V2YGT9</accession>
<sequence length="289" mass="32768">MTARPPQTPTLRRKEVSMSEHLPPPQPGPEGVNSYGTDDPEEQAQIEAARTAAAEERRANRAKLERYVSYGLNEEDAQGLIEHEQMLKDRRDAVAAGQLEQGEADKRIRPRIYVRSLVDHTEGHDIGDWIDASRDLEDIQRDVQSILSRSLHAHWTGEPAEEWAIHDQDGFGSLTLHEYESLDVVCALGKGIAEHGLPFAAWAEINDATDIYTLNRFEAAYFGAYDSREAYAEHVFEEMEGEKELEALPDWVRDVVRVDYERMTHEMETSGEVRFVDHPGGVWAFNGRV</sequence>
<dbReference type="AlphaFoldDB" id="A0A4V2YGT9"/>
<dbReference type="Proteomes" id="UP000295172">
    <property type="component" value="Unassembled WGS sequence"/>
</dbReference>
<keyword evidence="3" id="KW-1185">Reference proteome</keyword>
<evidence type="ECO:0000256" key="1">
    <source>
        <dbReference type="SAM" id="MobiDB-lite"/>
    </source>
</evidence>
<dbReference type="Pfam" id="PF07275">
    <property type="entry name" value="ArdA"/>
    <property type="match status" value="1"/>
</dbReference>
<organism evidence="2 3">
    <name type="scientific">Kribbella turkmenica</name>
    <dbReference type="NCBI Taxonomy" id="2530375"/>
    <lineage>
        <taxon>Bacteria</taxon>
        <taxon>Bacillati</taxon>
        <taxon>Actinomycetota</taxon>
        <taxon>Actinomycetes</taxon>
        <taxon>Propionibacteriales</taxon>
        <taxon>Kribbellaceae</taxon>
        <taxon>Kribbella</taxon>
    </lineage>
</organism>
<comment type="caution">
    <text evidence="2">The sequence shown here is derived from an EMBL/GenBank/DDBJ whole genome shotgun (WGS) entry which is preliminary data.</text>
</comment>
<reference evidence="2 3" key="1">
    <citation type="submission" date="2019-02" db="EMBL/GenBank/DDBJ databases">
        <title>Draft genome sequences of novel Actinobacteria.</title>
        <authorList>
            <person name="Sahin N."/>
            <person name="Ay H."/>
            <person name="Saygin H."/>
        </authorList>
    </citation>
    <scope>NUCLEOTIDE SEQUENCE [LARGE SCALE GENOMIC DNA]</scope>
    <source>
        <strain evidence="2 3">16K104</strain>
    </source>
</reference>
<dbReference type="InterPro" id="IPR041895">
    <property type="entry name" value="ArdA_dom1"/>
</dbReference>
<protein>
    <submittedName>
        <fullName evidence="2">Antirestriction protein ArdA</fullName>
    </submittedName>
</protein>
<dbReference type="InterPro" id="IPR009899">
    <property type="entry name" value="ArdA"/>
</dbReference>
<feature type="region of interest" description="Disordered" evidence="1">
    <location>
        <begin position="1"/>
        <end position="57"/>
    </location>
</feature>
<evidence type="ECO:0000313" key="2">
    <source>
        <dbReference type="EMBL" id="TDD28357.1"/>
    </source>
</evidence>
<dbReference type="Gene3D" id="3.10.20.480">
    <property type="entry name" value="Antirestriction protein ArdA, domain 1"/>
    <property type="match status" value="1"/>
</dbReference>
<gene>
    <name evidence="2" type="ORF">E1218_07505</name>
</gene>
<proteinExistence type="predicted"/>
<evidence type="ECO:0000313" key="3">
    <source>
        <dbReference type="Proteomes" id="UP000295172"/>
    </source>
</evidence>
<dbReference type="EMBL" id="SMKR01000022">
    <property type="protein sequence ID" value="TDD28357.1"/>
    <property type="molecule type" value="Genomic_DNA"/>
</dbReference>
<name>A0A4V2YGT9_9ACTN</name>
<dbReference type="OrthoDB" id="944647at2"/>